<keyword evidence="3" id="KW-1185">Reference proteome</keyword>
<dbReference type="RefSeq" id="WP_279527437.1">
    <property type="nucleotide sequence ID" value="NZ_CP122312.1"/>
</dbReference>
<comment type="caution">
    <text evidence="2">The sequence shown here is derived from an EMBL/GenBank/DDBJ whole genome shotgun (WGS) entry which is preliminary data.</text>
</comment>
<gene>
    <name evidence="2" type="ORF">ACFQJ9_14765</name>
</gene>
<organism evidence="2 3">
    <name type="scientific">Halospeciosus flavus</name>
    <dbReference type="NCBI Taxonomy" id="3032283"/>
    <lineage>
        <taxon>Archaea</taxon>
        <taxon>Methanobacteriati</taxon>
        <taxon>Methanobacteriota</taxon>
        <taxon>Stenosarchaea group</taxon>
        <taxon>Halobacteria</taxon>
        <taxon>Halobacteriales</taxon>
        <taxon>Halobacteriaceae</taxon>
        <taxon>Halospeciosus</taxon>
    </lineage>
</organism>
<name>A0ABD5Z671_9EURY</name>
<protein>
    <submittedName>
        <fullName evidence="2">Lamin tail domain-containing protein</fullName>
    </submittedName>
</protein>
<dbReference type="SUPFAM" id="SSF74853">
    <property type="entry name" value="Lamin A/C globular tail domain"/>
    <property type="match status" value="1"/>
</dbReference>
<evidence type="ECO:0000313" key="2">
    <source>
        <dbReference type="EMBL" id="MFC7200661.1"/>
    </source>
</evidence>
<reference evidence="2 3" key="1">
    <citation type="journal article" date="2019" name="Int. J. Syst. Evol. Microbiol.">
        <title>The Global Catalogue of Microorganisms (GCM) 10K type strain sequencing project: providing services to taxonomists for standard genome sequencing and annotation.</title>
        <authorList>
            <consortium name="The Broad Institute Genomics Platform"/>
            <consortium name="The Broad Institute Genome Sequencing Center for Infectious Disease"/>
            <person name="Wu L."/>
            <person name="Ma J."/>
        </authorList>
    </citation>
    <scope>NUCLEOTIDE SEQUENCE [LARGE SCALE GENOMIC DNA]</scope>
    <source>
        <strain evidence="2 3">XZGYJ-43</strain>
    </source>
</reference>
<dbReference type="PROSITE" id="PS51841">
    <property type="entry name" value="LTD"/>
    <property type="match status" value="1"/>
</dbReference>
<sequence length="432" mass="47375">MALSGSTSSEQSYIVRQGKLRWEVDPLSYNDETVEAFYNYQSSSGTANPPVDIVKEPAASQMFIYEGPVGSSLVFLHGSSQAESGGTAFFKLSGLSRSKGEWAVRDDTMGFDDDFEKWEGGNAKVKWEWSAGHTDGGAFWGVGDSSSTIKVTPKTLRGVDAWRFLSGEPSNTRGFELADQKPVSIRPADGKRQVKRANIKIMPGTNPNEFDPYAKDRILVAIRSPPKNADASEWVTPSDVDPGNFSVNFGSRSYLAGGNGASPQKYFRKDGTLFLEYKTKTANFTLDSADGFLVGKTGSYTWFRGSDTVQPGGFNNAETDVPLVVTDLNANPEGGDKANLAKEYVEFKNDGQTALDLTGHTVVDTEGWEFHLPDGFTLQAGEKFRLHTGDGQWDENDLYWDVTHPVWDNDGDTITVTDESGTTVLRHRYPAQ</sequence>
<dbReference type="InterPro" id="IPR001322">
    <property type="entry name" value="Lamin_tail_dom"/>
</dbReference>
<dbReference type="AlphaFoldDB" id="A0ABD5Z671"/>
<accession>A0ABD5Z671</accession>
<dbReference type="Proteomes" id="UP001596447">
    <property type="component" value="Unassembled WGS sequence"/>
</dbReference>
<dbReference type="EMBL" id="JBHTAR010000011">
    <property type="protein sequence ID" value="MFC7200661.1"/>
    <property type="molecule type" value="Genomic_DNA"/>
</dbReference>
<evidence type="ECO:0000259" key="1">
    <source>
        <dbReference type="PROSITE" id="PS51841"/>
    </source>
</evidence>
<dbReference type="Pfam" id="PF00932">
    <property type="entry name" value="LTD"/>
    <property type="match status" value="1"/>
</dbReference>
<evidence type="ECO:0000313" key="3">
    <source>
        <dbReference type="Proteomes" id="UP001596447"/>
    </source>
</evidence>
<dbReference type="Gene3D" id="2.60.40.1260">
    <property type="entry name" value="Lamin Tail domain"/>
    <property type="match status" value="1"/>
</dbReference>
<dbReference type="InterPro" id="IPR036415">
    <property type="entry name" value="Lamin_tail_dom_sf"/>
</dbReference>
<proteinExistence type="predicted"/>
<feature type="domain" description="LTD" evidence="1">
    <location>
        <begin position="305"/>
        <end position="431"/>
    </location>
</feature>